<dbReference type="EMBL" id="JADLQN010000001">
    <property type="protein sequence ID" value="MBF6355197.1"/>
    <property type="molecule type" value="Genomic_DNA"/>
</dbReference>
<accession>A0ABS0D9R0</accession>
<dbReference type="SUPFAM" id="SSF52540">
    <property type="entry name" value="P-loop containing nucleoside triphosphate hydrolases"/>
    <property type="match status" value="1"/>
</dbReference>
<protein>
    <recommendedName>
        <fullName evidence="3">Nuclease SbcCD subunit C</fullName>
    </recommendedName>
</protein>
<name>A0ABS0D9R0_9NOCA</name>
<dbReference type="Gene3D" id="3.40.50.300">
    <property type="entry name" value="P-loop containing nucleotide triphosphate hydrolases"/>
    <property type="match status" value="2"/>
</dbReference>
<comment type="caution">
    <text evidence="6">The sequence shown here is derived from an EMBL/GenBank/DDBJ whole genome shotgun (WGS) entry which is preliminary data.</text>
</comment>
<gene>
    <name evidence="6" type="ORF">IU449_11695</name>
</gene>
<dbReference type="InterPro" id="IPR027417">
    <property type="entry name" value="P-loop_NTPase"/>
</dbReference>
<dbReference type="PANTHER" id="PTHR32114:SF2">
    <property type="entry name" value="ABC TRANSPORTER ABCH.3"/>
    <property type="match status" value="1"/>
</dbReference>
<dbReference type="InterPro" id="IPR038729">
    <property type="entry name" value="Rad50/SbcC_AAA"/>
</dbReference>
<evidence type="ECO:0000256" key="3">
    <source>
        <dbReference type="ARBA" id="ARBA00013368"/>
    </source>
</evidence>
<organism evidence="6 7">
    <name type="scientific">Nocardia higoensis</name>
    <dbReference type="NCBI Taxonomy" id="228599"/>
    <lineage>
        <taxon>Bacteria</taxon>
        <taxon>Bacillati</taxon>
        <taxon>Actinomycetota</taxon>
        <taxon>Actinomycetes</taxon>
        <taxon>Mycobacteriales</taxon>
        <taxon>Nocardiaceae</taxon>
        <taxon>Nocardia</taxon>
    </lineage>
</organism>
<evidence type="ECO:0000256" key="2">
    <source>
        <dbReference type="ARBA" id="ARBA00011322"/>
    </source>
</evidence>
<feature type="region of interest" description="Disordered" evidence="4">
    <location>
        <begin position="516"/>
        <end position="536"/>
    </location>
</feature>
<comment type="subunit">
    <text evidence="2">Heterodimer of SbcC and SbcD.</text>
</comment>
<feature type="compositionally biased region" description="Basic and acidic residues" evidence="4">
    <location>
        <begin position="516"/>
        <end position="532"/>
    </location>
</feature>
<evidence type="ECO:0000313" key="6">
    <source>
        <dbReference type="EMBL" id="MBF6355197.1"/>
    </source>
</evidence>
<evidence type="ECO:0000313" key="7">
    <source>
        <dbReference type="Proteomes" id="UP000707731"/>
    </source>
</evidence>
<evidence type="ECO:0000256" key="1">
    <source>
        <dbReference type="ARBA" id="ARBA00006930"/>
    </source>
</evidence>
<comment type="similarity">
    <text evidence="1">Belongs to the SMC family. SbcC subfamily.</text>
</comment>
<dbReference type="PANTHER" id="PTHR32114">
    <property type="entry name" value="ABC TRANSPORTER ABCH.3"/>
    <property type="match status" value="1"/>
</dbReference>
<feature type="domain" description="Rad50/SbcC-type AAA" evidence="5">
    <location>
        <begin position="131"/>
        <end position="186"/>
    </location>
</feature>
<evidence type="ECO:0000259" key="5">
    <source>
        <dbReference type="Pfam" id="PF13476"/>
    </source>
</evidence>
<dbReference type="Pfam" id="PF13476">
    <property type="entry name" value="AAA_23"/>
    <property type="match status" value="1"/>
</dbReference>
<dbReference type="Proteomes" id="UP000707731">
    <property type="component" value="Unassembled WGS sequence"/>
</dbReference>
<keyword evidence="7" id="KW-1185">Reference proteome</keyword>
<proteinExistence type="inferred from homology"/>
<sequence>MAIAIPCGQVRARTSAGVRFPVGVRSSADVRNPGHRVAFPSVFDNGRRTRGGSGRAGGGLPAVGWQRSLDTAGAESLAALVAQRIAADPTVSAEVETVVLDALDARLSDAPATGFGATDGVDVAGVFLRAIRVRGFRGIGAQAELELRPGPGLTLVVGRNGSGKSSFAEAAELALTGGNRRWDGRSAEWREGWRNLHDGAGTRIELELLTAGAEPAPLVVKEWDTYAALDEARWSLHHPDGTATDFDVAAWSPILDLYRPFLSYSELGSLVDGRPSDLFDALHQLLGLDELIAAQDRLRTRRLDGERAAKHSRLDRAALIAELDALADDRAARAAAALRADPPDLGTLAGSLRGDADTGDTTALRAILALTIPDPAEVTALADRLTACAATLEERTTTDSEADLRTFDLLRRARHHVAATSACACPVCGQGTLDQDWLAATDRTLTELGARLAAVTAARGDLDAAWQAARALPSPVPAELDPSRAVPPAVDTAALCRAWSRWADIGFAPATGRTPVDRAARATGEEDRHEARPLAAGRPVAAAQSADAPVVTAADARDLAERLRHAHLCLTDELTAVRARARKELERLDSVWSPLAPRLVAWLDDAREVHSHAAELRTLKRAEEWLKALTVRMRDERMAPLQEQSRWIWQTLRQQSNVELGGIRLQGNAGSARRVLLDVTVDQVNGAALGVMSQGELHALGLSLFLPRATVADSPFRFVMIDDPVQAMDPAKVDGLATVLAAVAETRQVVVFTHDERLAEAVRRMDLNAHVLEVQRRERSVVEVRTVGDPVRRYLADARSLLRTPQLPPAIADELVATCCRSAVEAAALARSRRDLLAAGMDHREVERHIENAQTTRAMVALAVMGVTYNVDHLNKHLAREGKWLVDALRDITAAAHVPIGRGMRELIGETERFIAWLRR</sequence>
<reference evidence="6 7" key="1">
    <citation type="submission" date="2020-10" db="EMBL/GenBank/DDBJ databases">
        <title>Identification of Nocardia species via Next-generation sequencing and recognition of intraspecies genetic diversity.</title>
        <authorList>
            <person name="Li P."/>
            <person name="Li P."/>
            <person name="Lu B."/>
        </authorList>
    </citation>
    <scope>NUCLEOTIDE SEQUENCE [LARGE SCALE GENOMIC DNA]</scope>
    <source>
        <strain evidence="6 7">BJ06-0143</strain>
    </source>
</reference>
<evidence type="ECO:0000256" key="4">
    <source>
        <dbReference type="SAM" id="MobiDB-lite"/>
    </source>
</evidence>